<dbReference type="WBParaSite" id="ACRNAN_Path_799.g3018.t1">
    <property type="protein sequence ID" value="ACRNAN_Path_799.g3018.t1"/>
    <property type="gene ID" value="ACRNAN_Path_799.g3018"/>
</dbReference>
<dbReference type="SUPFAM" id="SSF81321">
    <property type="entry name" value="Family A G protein-coupled receptor-like"/>
    <property type="match status" value="1"/>
</dbReference>
<keyword evidence="1" id="KW-0812">Transmembrane</keyword>
<organism evidence="2 3">
    <name type="scientific">Acrobeloides nanus</name>
    <dbReference type="NCBI Taxonomy" id="290746"/>
    <lineage>
        <taxon>Eukaryota</taxon>
        <taxon>Metazoa</taxon>
        <taxon>Ecdysozoa</taxon>
        <taxon>Nematoda</taxon>
        <taxon>Chromadorea</taxon>
        <taxon>Rhabditida</taxon>
        <taxon>Tylenchina</taxon>
        <taxon>Cephalobomorpha</taxon>
        <taxon>Cephaloboidea</taxon>
        <taxon>Cephalobidae</taxon>
        <taxon>Acrobeloides</taxon>
    </lineage>
</organism>
<evidence type="ECO:0000313" key="3">
    <source>
        <dbReference type="WBParaSite" id="ACRNAN_Path_799.g3018.t1"/>
    </source>
</evidence>
<sequence>MGEELFLDFHLNACSIRPHVAHLSDNQEAHNIVWWTNVVCLPTIALIGLACNLLNLLILTHNKSARRIPSWHLLVALALCDSIFLVFATLEVTPASVRSLSGSSNFNTVYTHLALFIRTLASTFYKASVLYVGLSDMTVT</sequence>
<evidence type="ECO:0000256" key="1">
    <source>
        <dbReference type="SAM" id="Phobius"/>
    </source>
</evidence>
<keyword evidence="1" id="KW-1133">Transmembrane helix</keyword>
<accession>A0A914CBH8</accession>
<evidence type="ECO:0000313" key="2">
    <source>
        <dbReference type="Proteomes" id="UP000887540"/>
    </source>
</evidence>
<keyword evidence="1" id="KW-0472">Membrane</keyword>
<dbReference type="AlphaFoldDB" id="A0A914CBH8"/>
<proteinExistence type="predicted"/>
<feature type="transmembrane region" description="Helical" evidence="1">
    <location>
        <begin position="71"/>
        <end position="90"/>
    </location>
</feature>
<dbReference type="Proteomes" id="UP000887540">
    <property type="component" value="Unplaced"/>
</dbReference>
<keyword evidence="2" id="KW-1185">Reference proteome</keyword>
<dbReference type="Gene3D" id="1.20.1070.10">
    <property type="entry name" value="Rhodopsin 7-helix transmembrane proteins"/>
    <property type="match status" value="1"/>
</dbReference>
<feature type="transmembrane region" description="Helical" evidence="1">
    <location>
        <begin position="32"/>
        <end position="59"/>
    </location>
</feature>
<protein>
    <submittedName>
        <fullName evidence="3">G-protein coupled receptors family 1 profile domain-containing protein</fullName>
    </submittedName>
</protein>
<reference evidence="3" key="1">
    <citation type="submission" date="2022-11" db="UniProtKB">
        <authorList>
            <consortium name="WormBaseParasite"/>
        </authorList>
    </citation>
    <scope>IDENTIFICATION</scope>
</reference>
<name>A0A914CBH8_9BILA</name>
<feature type="transmembrane region" description="Helical" evidence="1">
    <location>
        <begin position="110"/>
        <end position="134"/>
    </location>
</feature>